<dbReference type="PRINTS" id="PR00081">
    <property type="entry name" value="GDHRDH"/>
</dbReference>
<comment type="similarity">
    <text evidence="1">Belongs to the short-chain dehydrogenases/reductases (SDR) family.</text>
</comment>
<protein>
    <submittedName>
        <fullName evidence="3">SDR family NAD(P)-dependent oxidoreductase</fullName>
    </submittedName>
</protein>
<dbReference type="InterPro" id="IPR036291">
    <property type="entry name" value="NAD(P)-bd_dom_sf"/>
</dbReference>
<name>A0A844T7K9_9BRAD</name>
<dbReference type="GO" id="GO:0016491">
    <property type="term" value="F:oxidoreductase activity"/>
    <property type="evidence" value="ECO:0007669"/>
    <property type="project" value="UniProtKB-KW"/>
</dbReference>
<organism evidence="3 4">
    <name type="scientific">Bradyrhizobium pachyrhizi</name>
    <dbReference type="NCBI Taxonomy" id="280333"/>
    <lineage>
        <taxon>Bacteria</taxon>
        <taxon>Pseudomonadati</taxon>
        <taxon>Pseudomonadota</taxon>
        <taxon>Alphaproteobacteria</taxon>
        <taxon>Hyphomicrobiales</taxon>
        <taxon>Nitrobacteraceae</taxon>
        <taxon>Bradyrhizobium</taxon>
    </lineage>
</organism>
<evidence type="ECO:0000313" key="4">
    <source>
        <dbReference type="Proteomes" id="UP000436468"/>
    </source>
</evidence>
<dbReference type="PANTHER" id="PTHR44196">
    <property type="entry name" value="DEHYDROGENASE/REDUCTASE SDR FAMILY MEMBER 7B"/>
    <property type="match status" value="1"/>
</dbReference>
<dbReference type="GO" id="GO:0016020">
    <property type="term" value="C:membrane"/>
    <property type="evidence" value="ECO:0007669"/>
    <property type="project" value="TreeGrafter"/>
</dbReference>
<dbReference type="Gene3D" id="3.40.50.720">
    <property type="entry name" value="NAD(P)-binding Rossmann-like Domain"/>
    <property type="match status" value="1"/>
</dbReference>
<dbReference type="Proteomes" id="UP000436468">
    <property type="component" value="Unassembled WGS sequence"/>
</dbReference>
<comment type="caution">
    <text evidence="3">The sequence shown here is derived from an EMBL/GenBank/DDBJ whole genome shotgun (WGS) entry which is preliminary data.</text>
</comment>
<sequence length="96" mass="9648">MAQVRGSTVVITGASSGIGRAAAYAFAARGARVVLAARRADVLDDVVREIRDGGGAAIAIPTDVTDTDAVFALAEGAARAFDGIDVWINNAGAGVF</sequence>
<proteinExistence type="inferred from homology"/>
<accession>A0A844T7K9</accession>
<keyword evidence="2" id="KW-0560">Oxidoreductase</keyword>
<keyword evidence="4" id="KW-1185">Reference proteome</keyword>
<dbReference type="AlphaFoldDB" id="A0A844T7K9"/>
<dbReference type="Pfam" id="PF00106">
    <property type="entry name" value="adh_short"/>
    <property type="match status" value="1"/>
</dbReference>
<evidence type="ECO:0000313" key="3">
    <source>
        <dbReference type="EMBL" id="MVT71502.1"/>
    </source>
</evidence>
<dbReference type="PANTHER" id="PTHR44196:SF1">
    <property type="entry name" value="DEHYDROGENASE_REDUCTASE SDR FAMILY MEMBER 7B"/>
    <property type="match status" value="1"/>
</dbReference>
<dbReference type="SUPFAM" id="SSF51735">
    <property type="entry name" value="NAD(P)-binding Rossmann-fold domains"/>
    <property type="match status" value="1"/>
</dbReference>
<dbReference type="RefSeq" id="WP_157349009.1">
    <property type="nucleotide sequence ID" value="NZ_WQNF01000128.1"/>
</dbReference>
<gene>
    <name evidence="3" type="ORF">GPL21_41825</name>
</gene>
<dbReference type="EMBL" id="WQNF01000128">
    <property type="protein sequence ID" value="MVT71502.1"/>
    <property type="molecule type" value="Genomic_DNA"/>
</dbReference>
<reference evidence="3 4" key="1">
    <citation type="submission" date="2019-12" db="EMBL/GenBank/DDBJ databases">
        <title>Draft genome sequences Bradyrhizobium cajani AMBPC1010, Bradyrhizobium pachyrhizi AMBPC1040 and Bradyrhizobium yuanmingense ALSPC3051, three plant growth promoting strains isolated from nodules of Cajanus cajan L. in Dominican Republic.</title>
        <authorList>
            <person name="Flores-Felix J.D."/>
            <person name="Araujo J."/>
            <person name="Diaz-Alcantara C."/>
            <person name="Gonzalez-Andres F."/>
            <person name="Velazquez E."/>
        </authorList>
    </citation>
    <scope>NUCLEOTIDE SEQUENCE [LARGE SCALE GENOMIC DNA]</scope>
    <source>
        <strain evidence="3 4">1040</strain>
    </source>
</reference>
<feature type="non-terminal residue" evidence="3">
    <location>
        <position position="96"/>
    </location>
</feature>
<dbReference type="InterPro" id="IPR002347">
    <property type="entry name" value="SDR_fam"/>
</dbReference>
<evidence type="ECO:0000256" key="2">
    <source>
        <dbReference type="ARBA" id="ARBA00023002"/>
    </source>
</evidence>
<evidence type="ECO:0000256" key="1">
    <source>
        <dbReference type="ARBA" id="ARBA00006484"/>
    </source>
</evidence>